<evidence type="ECO:0000313" key="1">
    <source>
        <dbReference type="EMBL" id="KAJ4449678.1"/>
    </source>
</evidence>
<evidence type="ECO:0000313" key="2">
    <source>
        <dbReference type="Proteomes" id="UP001148838"/>
    </source>
</evidence>
<protein>
    <submittedName>
        <fullName evidence="1">Uncharacterized protein</fullName>
    </submittedName>
</protein>
<keyword evidence="2" id="KW-1185">Reference proteome</keyword>
<comment type="caution">
    <text evidence="1">The sequence shown here is derived from an EMBL/GenBank/DDBJ whole genome shotgun (WGS) entry which is preliminary data.</text>
</comment>
<reference evidence="1 2" key="1">
    <citation type="journal article" date="2022" name="Allergy">
        <title>Genome assembly and annotation of Periplaneta americana reveal a comprehensive cockroach allergen profile.</title>
        <authorList>
            <person name="Wang L."/>
            <person name="Xiong Q."/>
            <person name="Saelim N."/>
            <person name="Wang L."/>
            <person name="Nong W."/>
            <person name="Wan A.T."/>
            <person name="Shi M."/>
            <person name="Liu X."/>
            <person name="Cao Q."/>
            <person name="Hui J.H.L."/>
            <person name="Sookrung N."/>
            <person name="Leung T.F."/>
            <person name="Tungtrongchitr A."/>
            <person name="Tsui S.K.W."/>
        </authorList>
    </citation>
    <scope>NUCLEOTIDE SEQUENCE [LARGE SCALE GENOMIC DNA]</scope>
    <source>
        <strain evidence="1">PWHHKU_190912</strain>
    </source>
</reference>
<sequence>MERDRFLNRRQKKGSLTAEMIPRLQNYYRKAIIDNIPDVNKMKKAIYATLDHAMSTDDKPCIQDALVVKSHGASSTGPLRSKKLFRSMT</sequence>
<dbReference type="EMBL" id="JAJSOF020000003">
    <property type="protein sequence ID" value="KAJ4449678.1"/>
    <property type="molecule type" value="Genomic_DNA"/>
</dbReference>
<gene>
    <name evidence="1" type="ORF">ANN_01082</name>
</gene>
<accession>A0ABQ8TTP3</accession>
<name>A0ABQ8TTP3_PERAM</name>
<dbReference type="Proteomes" id="UP001148838">
    <property type="component" value="Unassembled WGS sequence"/>
</dbReference>
<organism evidence="1 2">
    <name type="scientific">Periplaneta americana</name>
    <name type="common">American cockroach</name>
    <name type="synonym">Blatta americana</name>
    <dbReference type="NCBI Taxonomy" id="6978"/>
    <lineage>
        <taxon>Eukaryota</taxon>
        <taxon>Metazoa</taxon>
        <taxon>Ecdysozoa</taxon>
        <taxon>Arthropoda</taxon>
        <taxon>Hexapoda</taxon>
        <taxon>Insecta</taxon>
        <taxon>Pterygota</taxon>
        <taxon>Neoptera</taxon>
        <taxon>Polyneoptera</taxon>
        <taxon>Dictyoptera</taxon>
        <taxon>Blattodea</taxon>
        <taxon>Blattoidea</taxon>
        <taxon>Blattidae</taxon>
        <taxon>Blattinae</taxon>
        <taxon>Periplaneta</taxon>
    </lineage>
</organism>
<proteinExistence type="predicted"/>